<dbReference type="Gene3D" id="2.80.10.50">
    <property type="match status" value="2"/>
</dbReference>
<feature type="chain" id="PRO_5045999692" description="Ricin B lectin domain-containing protein" evidence="1">
    <location>
        <begin position="29"/>
        <end position="160"/>
    </location>
</feature>
<accession>A0ABU1PSW2</accession>
<feature type="signal peptide" evidence="1">
    <location>
        <begin position="1"/>
        <end position="28"/>
    </location>
</feature>
<organism evidence="3 4">
    <name type="scientific">Saccharothrix longispora</name>
    <dbReference type="NCBI Taxonomy" id="33920"/>
    <lineage>
        <taxon>Bacteria</taxon>
        <taxon>Bacillati</taxon>
        <taxon>Actinomycetota</taxon>
        <taxon>Actinomycetes</taxon>
        <taxon>Pseudonocardiales</taxon>
        <taxon>Pseudonocardiaceae</taxon>
        <taxon>Saccharothrix</taxon>
    </lineage>
</organism>
<dbReference type="SUPFAM" id="SSF50370">
    <property type="entry name" value="Ricin B-like lectins"/>
    <property type="match status" value="1"/>
</dbReference>
<gene>
    <name evidence="3" type="ORF">J2S66_002065</name>
</gene>
<evidence type="ECO:0000313" key="4">
    <source>
        <dbReference type="Proteomes" id="UP001268819"/>
    </source>
</evidence>
<dbReference type="PROSITE" id="PS50231">
    <property type="entry name" value="RICIN_B_LECTIN"/>
    <property type="match status" value="1"/>
</dbReference>
<proteinExistence type="predicted"/>
<evidence type="ECO:0000313" key="3">
    <source>
        <dbReference type="EMBL" id="MDR6593681.1"/>
    </source>
</evidence>
<dbReference type="EMBL" id="JAVDSG010000001">
    <property type="protein sequence ID" value="MDR6593681.1"/>
    <property type="molecule type" value="Genomic_DNA"/>
</dbReference>
<keyword evidence="4" id="KW-1185">Reference proteome</keyword>
<protein>
    <recommendedName>
        <fullName evidence="2">Ricin B lectin domain-containing protein</fullName>
    </recommendedName>
</protein>
<reference evidence="3 4" key="1">
    <citation type="submission" date="2023-07" db="EMBL/GenBank/DDBJ databases">
        <title>Sequencing the genomes of 1000 actinobacteria strains.</title>
        <authorList>
            <person name="Klenk H.-P."/>
        </authorList>
    </citation>
    <scope>NUCLEOTIDE SEQUENCE [LARGE SCALE GENOMIC DNA]</scope>
    <source>
        <strain evidence="3 4">DSM 43749</strain>
    </source>
</reference>
<dbReference type="Proteomes" id="UP001268819">
    <property type="component" value="Unassembled WGS sequence"/>
</dbReference>
<dbReference type="InterPro" id="IPR035992">
    <property type="entry name" value="Ricin_B-like_lectins"/>
</dbReference>
<dbReference type="RefSeq" id="WP_310306598.1">
    <property type="nucleotide sequence ID" value="NZ_BAAAXB010000001.1"/>
</dbReference>
<sequence length="160" mass="16901">MAGRLMRIAWVGVLVASALMGGAGAGSAEVVPGQVVFENAGSDERCLDVASYATGTSATLYGCYGGVSQTWVREENGSISNLGSGRTMCLDVSSYADYTPVVLYPCYNTASQQWTVTTGNKVRNVGGGGGICLDVQFYTDYTPALIFPCQVTQSQVWPPW</sequence>
<dbReference type="InterPro" id="IPR000772">
    <property type="entry name" value="Ricin_B_lectin"/>
</dbReference>
<evidence type="ECO:0000256" key="1">
    <source>
        <dbReference type="SAM" id="SignalP"/>
    </source>
</evidence>
<comment type="caution">
    <text evidence="3">The sequence shown here is derived from an EMBL/GenBank/DDBJ whole genome shotgun (WGS) entry which is preliminary data.</text>
</comment>
<feature type="domain" description="Ricin B lectin" evidence="2">
    <location>
        <begin position="33"/>
        <end position="160"/>
    </location>
</feature>
<dbReference type="SMART" id="SM00458">
    <property type="entry name" value="RICIN"/>
    <property type="match status" value="1"/>
</dbReference>
<name>A0ABU1PSW2_9PSEU</name>
<evidence type="ECO:0000259" key="2">
    <source>
        <dbReference type="SMART" id="SM00458"/>
    </source>
</evidence>
<dbReference type="Pfam" id="PF00652">
    <property type="entry name" value="Ricin_B_lectin"/>
    <property type="match status" value="1"/>
</dbReference>
<keyword evidence="1" id="KW-0732">Signal</keyword>